<reference evidence="3 4" key="1">
    <citation type="submission" date="2024-06" db="EMBL/GenBank/DDBJ databases">
        <title>The Natural Products Discovery Center: Release of the First 8490 Sequenced Strains for Exploring Actinobacteria Biosynthetic Diversity.</title>
        <authorList>
            <person name="Kalkreuter E."/>
            <person name="Kautsar S.A."/>
            <person name="Yang D."/>
            <person name="Bader C.D."/>
            <person name="Teijaro C.N."/>
            <person name="Fluegel L."/>
            <person name="Davis C.M."/>
            <person name="Simpson J.R."/>
            <person name="Lauterbach L."/>
            <person name="Steele A.D."/>
            <person name="Gui C."/>
            <person name="Meng S."/>
            <person name="Li G."/>
            <person name="Viehrig K."/>
            <person name="Ye F."/>
            <person name="Su P."/>
            <person name="Kiefer A.F."/>
            <person name="Nichols A."/>
            <person name="Cepeda A.J."/>
            <person name="Yan W."/>
            <person name="Fan B."/>
            <person name="Jiang Y."/>
            <person name="Adhikari A."/>
            <person name="Zheng C.-J."/>
            <person name="Schuster L."/>
            <person name="Cowan T.M."/>
            <person name="Smanski M.J."/>
            <person name="Chevrette M.G."/>
            <person name="De Carvalho L.P.S."/>
            <person name="Shen B."/>
        </authorList>
    </citation>
    <scope>NUCLEOTIDE SEQUENCE [LARGE SCALE GENOMIC DNA]</scope>
    <source>
        <strain evidence="3 4">NPDC001166</strain>
    </source>
</reference>
<feature type="region of interest" description="Disordered" evidence="2">
    <location>
        <begin position="190"/>
        <end position="225"/>
    </location>
</feature>
<dbReference type="EMBL" id="JBEPAZ010000004">
    <property type="protein sequence ID" value="MER6427520.1"/>
    <property type="molecule type" value="Genomic_DNA"/>
</dbReference>
<evidence type="ECO:0000256" key="1">
    <source>
        <dbReference type="SAM" id="Coils"/>
    </source>
</evidence>
<sequence length="225" mass="23417">MSENTTPVTELTSHYVNQVAGDLEQNVKEQERLAAEIGSLQQQLATLQQDHTILVSMQQALGAVASVTTATEPAGPVVPAPRKKSSAEPVKRKAGKASSSAAEQAGTAKKASAKKAAPRPAARSTAKPAKKTAAKTAQPTLVELVRAHLAEQSEPRSAAEVTEALGRAHPDRGIQTKVVRTTLENLVARTGAQRTKQGSSVFYTVSGTQDPTTGDEKPAEPAAAG</sequence>
<evidence type="ECO:0000256" key="2">
    <source>
        <dbReference type="SAM" id="MobiDB-lite"/>
    </source>
</evidence>
<comment type="caution">
    <text evidence="3">The sequence shown here is derived from an EMBL/GenBank/DDBJ whole genome shotgun (WGS) entry which is preliminary data.</text>
</comment>
<dbReference type="Proteomes" id="UP001470023">
    <property type="component" value="Unassembled WGS sequence"/>
</dbReference>
<evidence type="ECO:0000313" key="4">
    <source>
        <dbReference type="Proteomes" id="UP001470023"/>
    </source>
</evidence>
<feature type="compositionally biased region" description="Low complexity" evidence="2">
    <location>
        <begin position="118"/>
        <end position="127"/>
    </location>
</feature>
<organism evidence="3 4">
    <name type="scientific">Streptomyces sp. 900105245</name>
    <dbReference type="NCBI Taxonomy" id="3154379"/>
    <lineage>
        <taxon>Bacteria</taxon>
        <taxon>Bacillati</taxon>
        <taxon>Actinomycetota</taxon>
        <taxon>Actinomycetes</taxon>
        <taxon>Kitasatosporales</taxon>
        <taxon>Streptomycetaceae</taxon>
        <taxon>Streptomyces</taxon>
    </lineage>
</organism>
<evidence type="ECO:0008006" key="5">
    <source>
        <dbReference type="Google" id="ProtNLM"/>
    </source>
</evidence>
<dbReference type="RefSeq" id="WP_073890544.1">
    <property type="nucleotide sequence ID" value="NZ_JBEOYA010000019.1"/>
</dbReference>
<protein>
    <recommendedName>
        <fullName evidence="5">Regulatory protein</fullName>
    </recommendedName>
</protein>
<evidence type="ECO:0000313" key="3">
    <source>
        <dbReference type="EMBL" id="MER6427520.1"/>
    </source>
</evidence>
<accession>A0ABV1U1K1</accession>
<gene>
    <name evidence="3" type="ORF">ABT272_07205</name>
</gene>
<name>A0ABV1U1K1_9ACTN</name>
<keyword evidence="4" id="KW-1185">Reference proteome</keyword>
<keyword evidence="1" id="KW-0175">Coiled coil</keyword>
<proteinExistence type="predicted"/>
<feature type="compositionally biased region" description="Low complexity" evidence="2">
    <location>
        <begin position="97"/>
        <end position="110"/>
    </location>
</feature>
<feature type="region of interest" description="Disordered" evidence="2">
    <location>
        <begin position="71"/>
        <end position="139"/>
    </location>
</feature>
<feature type="compositionally biased region" description="Polar residues" evidence="2">
    <location>
        <begin position="192"/>
        <end position="212"/>
    </location>
</feature>
<feature type="coiled-coil region" evidence="1">
    <location>
        <begin position="23"/>
        <end position="50"/>
    </location>
</feature>